<dbReference type="Pfam" id="PF13649">
    <property type="entry name" value="Methyltransf_25"/>
    <property type="match status" value="1"/>
</dbReference>
<keyword evidence="1 4" id="KW-0808">Transferase</keyword>
<dbReference type="PATRIC" id="fig|1434111.4.peg.3244"/>
<dbReference type="GO" id="GO:0032259">
    <property type="term" value="P:methylation"/>
    <property type="evidence" value="ECO:0007669"/>
    <property type="project" value="UniProtKB-KW"/>
</dbReference>
<keyword evidence="2" id="KW-0812">Transmembrane</keyword>
<dbReference type="EMBL" id="CP009515">
    <property type="protein sequence ID" value="AKB75705.1"/>
    <property type="molecule type" value="Genomic_DNA"/>
</dbReference>
<keyword evidence="4" id="KW-0489">Methyltransferase</keyword>
<keyword evidence="5" id="KW-1185">Reference proteome</keyword>
<gene>
    <name evidence="4" type="ORF">MSLAZ_2444</name>
</gene>
<dbReference type="KEGG" id="mls:MSLAZ_2444"/>
<dbReference type="Gene3D" id="3.40.50.150">
    <property type="entry name" value="Vaccinia Virus protein VP39"/>
    <property type="match status" value="1"/>
</dbReference>
<dbReference type="CDD" id="cd02440">
    <property type="entry name" value="AdoMet_MTases"/>
    <property type="match status" value="1"/>
</dbReference>
<dbReference type="Proteomes" id="UP000033072">
    <property type="component" value="Chromosome"/>
</dbReference>
<evidence type="ECO:0000256" key="1">
    <source>
        <dbReference type="ARBA" id="ARBA00022679"/>
    </source>
</evidence>
<dbReference type="HOGENOM" id="CLU_096131_1_0_2"/>
<dbReference type="PANTHER" id="PTHR43861">
    <property type="entry name" value="TRANS-ACONITATE 2-METHYLTRANSFERASE-RELATED"/>
    <property type="match status" value="1"/>
</dbReference>
<dbReference type="InterPro" id="IPR029063">
    <property type="entry name" value="SAM-dependent_MTases_sf"/>
</dbReference>
<evidence type="ECO:0000313" key="5">
    <source>
        <dbReference type="Proteomes" id="UP000033072"/>
    </source>
</evidence>
<dbReference type="GO" id="GO:0008168">
    <property type="term" value="F:methyltransferase activity"/>
    <property type="evidence" value="ECO:0007669"/>
    <property type="project" value="UniProtKB-KW"/>
</dbReference>
<feature type="domain" description="Methyltransferase" evidence="3">
    <location>
        <begin position="54"/>
        <end position="145"/>
    </location>
</feature>
<evidence type="ECO:0000256" key="2">
    <source>
        <dbReference type="SAM" id="Phobius"/>
    </source>
</evidence>
<dbReference type="AlphaFoldDB" id="A0A0E3WSZ1"/>
<name>A0A0E3WSZ1_9EURY</name>
<dbReference type="PANTHER" id="PTHR43861:SF6">
    <property type="entry name" value="METHYLTRANSFERASE TYPE 11"/>
    <property type="match status" value="1"/>
</dbReference>
<evidence type="ECO:0000313" key="4">
    <source>
        <dbReference type="EMBL" id="AKB75705.1"/>
    </source>
</evidence>
<sequence>MENSDTYISRYYSNQSDLRGIANARDVEILEERDSDIYDRLLTPHLETRKFQKIVEVGCGPGIFLRHLQKRGFVDVTGVDLSERYLEICKDQSLNVIKADALEWLASQSSSSIDVIIAIDFIEHLNKESFVFFLDLVYKVLTPNGIFIFRGPCGDSPFSGLNYSNDITHETLFTTTALNALIKMCKMEVIQFKDEYPLNISKNRWCRVPMGRFVRTMIRTIIFWSTGHWISILGPTMWVIGKPQKSKLSDKS</sequence>
<organism evidence="4 5">
    <name type="scientific">Methanosarcina lacustris Z-7289</name>
    <dbReference type="NCBI Taxonomy" id="1434111"/>
    <lineage>
        <taxon>Archaea</taxon>
        <taxon>Methanobacteriati</taxon>
        <taxon>Methanobacteriota</taxon>
        <taxon>Stenosarchaea group</taxon>
        <taxon>Methanomicrobia</taxon>
        <taxon>Methanosarcinales</taxon>
        <taxon>Methanosarcinaceae</taxon>
        <taxon>Methanosarcina</taxon>
    </lineage>
</organism>
<reference evidence="4 5" key="1">
    <citation type="submission" date="2014-07" db="EMBL/GenBank/DDBJ databases">
        <title>Methanogenic archaea and the global carbon cycle.</title>
        <authorList>
            <person name="Henriksen J.R."/>
            <person name="Luke J."/>
            <person name="Reinhart S."/>
            <person name="Benedict M.N."/>
            <person name="Youngblut N.D."/>
            <person name="Metcalf M.E."/>
            <person name="Whitaker R.J."/>
            <person name="Metcalf W.W."/>
        </authorList>
    </citation>
    <scope>NUCLEOTIDE SEQUENCE [LARGE SCALE GENOMIC DNA]</scope>
    <source>
        <strain evidence="4 5">Z-7289</strain>
    </source>
</reference>
<dbReference type="InterPro" id="IPR041698">
    <property type="entry name" value="Methyltransf_25"/>
</dbReference>
<protein>
    <submittedName>
        <fullName evidence="4">Methyltransferase type 12</fullName>
    </submittedName>
</protein>
<accession>A0A0E3WSZ1</accession>
<keyword evidence="2" id="KW-0472">Membrane</keyword>
<dbReference type="SUPFAM" id="SSF53335">
    <property type="entry name" value="S-adenosyl-L-methionine-dependent methyltransferases"/>
    <property type="match status" value="1"/>
</dbReference>
<evidence type="ECO:0000259" key="3">
    <source>
        <dbReference type="Pfam" id="PF13649"/>
    </source>
</evidence>
<proteinExistence type="predicted"/>
<feature type="transmembrane region" description="Helical" evidence="2">
    <location>
        <begin position="221"/>
        <end position="241"/>
    </location>
</feature>
<dbReference type="STRING" id="1434111.MSLAZ_2444"/>
<keyword evidence="2" id="KW-1133">Transmembrane helix</keyword>